<evidence type="ECO:0000259" key="6">
    <source>
        <dbReference type="Pfam" id="PF16889"/>
    </source>
</evidence>
<comment type="subcellular location">
    <subcellularLocation>
        <location evidence="1">Periplasm</location>
    </subcellularLocation>
</comment>
<dbReference type="AlphaFoldDB" id="L8J8L6"/>
<dbReference type="PATRIC" id="fig|1056511.3.peg.4370"/>
<dbReference type="PANTHER" id="PTHR39210">
    <property type="entry name" value="HEPARIN-SULFATE LYASE"/>
    <property type="match status" value="1"/>
</dbReference>
<evidence type="ECO:0000256" key="4">
    <source>
        <dbReference type="ARBA" id="ARBA00023239"/>
    </source>
</evidence>
<dbReference type="Pfam" id="PF16889">
    <property type="entry name" value="Hepar_II_III_N"/>
    <property type="match status" value="1"/>
</dbReference>
<proteinExistence type="predicted"/>
<reference evidence="7 8" key="1">
    <citation type="submission" date="2012-12" db="EMBL/GenBank/DDBJ databases">
        <title>Genome Assembly of Photobacterium sp. AK15.</title>
        <authorList>
            <person name="Khatri I."/>
            <person name="Vaidya B."/>
            <person name="Srinivas T.N.R."/>
            <person name="Subramanian S."/>
            <person name="Pinnaka A."/>
        </authorList>
    </citation>
    <scope>NUCLEOTIDE SEQUENCE [LARGE SCALE GENOMIC DNA]</scope>
    <source>
        <strain evidence="7 8">AK15</strain>
    </source>
</reference>
<dbReference type="PANTHER" id="PTHR39210:SF1">
    <property type="entry name" value="HEPARIN-SULFATE LYASE"/>
    <property type="match status" value="1"/>
</dbReference>
<keyword evidence="4" id="KW-0456">Lyase</keyword>
<keyword evidence="2" id="KW-0732">Signal</keyword>
<dbReference type="EMBL" id="AMZO01000036">
    <property type="protein sequence ID" value="ELR63777.1"/>
    <property type="molecule type" value="Genomic_DNA"/>
</dbReference>
<dbReference type="Pfam" id="PF07940">
    <property type="entry name" value="Hepar_II_III_C"/>
    <property type="match status" value="1"/>
</dbReference>
<evidence type="ECO:0000256" key="1">
    <source>
        <dbReference type="ARBA" id="ARBA00004418"/>
    </source>
</evidence>
<dbReference type="RefSeq" id="WP_007470183.1">
    <property type="nucleotide sequence ID" value="NZ_AMZO01000036.1"/>
</dbReference>
<dbReference type="InterPro" id="IPR012480">
    <property type="entry name" value="Hepar_II_III_C"/>
</dbReference>
<evidence type="ECO:0000313" key="8">
    <source>
        <dbReference type="Proteomes" id="UP000011134"/>
    </source>
</evidence>
<evidence type="ECO:0000256" key="3">
    <source>
        <dbReference type="ARBA" id="ARBA00022764"/>
    </source>
</evidence>
<evidence type="ECO:0000259" key="5">
    <source>
        <dbReference type="Pfam" id="PF07940"/>
    </source>
</evidence>
<organism evidence="7 8">
    <name type="scientific">Photobacterium marinum</name>
    <dbReference type="NCBI Taxonomy" id="1056511"/>
    <lineage>
        <taxon>Bacteria</taxon>
        <taxon>Pseudomonadati</taxon>
        <taxon>Pseudomonadota</taxon>
        <taxon>Gammaproteobacteria</taxon>
        <taxon>Vibrionales</taxon>
        <taxon>Vibrionaceae</taxon>
        <taxon>Photobacterium</taxon>
    </lineage>
</organism>
<feature type="domain" description="Heparinase II/III-like C-terminal" evidence="5">
    <location>
        <begin position="421"/>
        <end position="498"/>
    </location>
</feature>
<feature type="domain" description="Heparin-sulfate lyase N-terminal" evidence="6">
    <location>
        <begin position="52"/>
        <end position="303"/>
    </location>
</feature>
<evidence type="ECO:0000313" key="7">
    <source>
        <dbReference type="EMBL" id="ELR63777.1"/>
    </source>
</evidence>
<gene>
    <name evidence="7" type="ORF">C942_03446</name>
</gene>
<dbReference type="Gene3D" id="2.70.98.70">
    <property type="match status" value="1"/>
</dbReference>
<sequence length="588" mass="69273">MINDKRYYFGMSCADSINYNFHYWSMMLRKIYRKINHLRMLTRYVKKSRQIKIKYNELSLVLKFKENSKIKELLINDDSKTAADEIIEKGISIFDIRCRANFNSEAFWNQCPKYLTKYNKDEFYFQAKTFEKTDVKYLWEIGRIQYLVVLAKAYRQTGEDKYINIINEALNGFINNTVDYKGVQWQCPMDVALRLVSLTSIFILLDLDISAYDDILIKHLSYMLYHDEWNSQYTGNHHLICVCGILYTLASLRGLAELKSFYYNRFKYEIGNQFGSDGGNFESSISYHYFVSDAVNIVHELYDRYAFEKENNLIKIDKPKEYNAQIDSRKSDKEIKKIINKINDFSIWHIRQDGTYAKIGDDDSGYFVAKQNIKHSHNPYNKISKANIKNHFNYGFNGKEEYQNNHIKEINIDEEVEFETSKYFSKFGSLIVRSRNCHVSVSLTRTGQNGKGGHDHLDLLHSEIWVNGKVYGRDPGVSSYTYSLANRNRYRSSLAHNTPIKLDVFTDLSLPFKLNKPHFDIEHICIDKNKIRIEVTVLNKYKFCREIKVSNEKKLIIADYYNDDFLFKKPFCSDVQACNVYGENVNYE</sequence>
<dbReference type="InterPro" id="IPR031680">
    <property type="entry name" value="Hepar_II_III_N"/>
</dbReference>
<evidence type="ECO:0000256" key="2">
    <source>
        <dbReference type="ARBA" id="ARBA00022729"/>
    </source>
</evidence>
<protein>
    <submittedName>
        <fullName evidence="7">Uncharacterized protein</fullName>
    </submittedName>
</protein>
<name>L8J8L6_9GAMM</name>
<dbReference type="SUPFAM" id="SSF48230">
    <property type="entry name" value="Chondroitin AC/alginate lyase"/>
    <property type="match status" value="1"/>
</dbReference>
<keyword evidence="3" id="KW-0574">Periplasm</keyword>
<dbReference type="Proteomes" id="UP000011134">
    <property type="component" value="Unassembled WGS sequence"/>
</dbReference>
<keyword evidence="8" id="KW-1185">Reference proteome</keyword>
<dbReference type="OrthoDB" id="9763014at2"/>
<comment type="caution">
    <text evidence="7">The sequence shown here is derived from an EMBL/GenBank/DDBJ whole genome shotgun (WGS) entry which is preliminary data.</text>
</comment>
<dbReference type="InterPro" id="IPR008929">
    <property type="entry name" value="Chondroitin_lyas"/>
</dbReference>
<dbReference type="GO" id="GO:0016829">
    <property type="term" value="F:lyase activity"/>
    <property type="evidence" value="ECO:0007669"/>
    <property type="project" value="UniProtKB-KW"/>
</dbReference>
<dbReference type="Gene3D" id="1.50.10.100">
    <property type="entry name" value="Chondroitin AC/alginate lyase"/>
    <property type="match status" value="1"/>
</dbReference>
<accession>L8J8L6</accession>
<dbReference type="GO" id="GO:0042597">
    <property type="term" value="C:periplasmic space"/>
    <property type="evidence" value="ECO:0007669"/>
    <property type="project" value="UniProtKB-SubCell"/>
</dbReference>